<feature type="transmembrane region" description="Helical" evidence="10">
    <location>
        <begin position="393"/>
        <end position="412"/>
    </location>
</feature>
<feature type="transmembrane region" description="Helical" evidence="10">
    <location>
        <begin position="100"/>
        <end position="121"/>
    </location>
</feature>
<comment type="subcellular location">
    <subcellularLocation>
        <location evidence="1">Cell membrane</location>
        <topology evidence="1">Multi-pass membrane protein</topology>
    </subcellularLocation>
</comment>
<keyword evidence="2" id="KW-0813">Transport</keyword>
<dbReference type="EMBL" id="AP025314">
    <property type="protein sequence ID" value="BDD08452.1"/>
    <property type="molecule type" value="Genomic_DNA"/>
</dbReference>
<reference evidence="11 12" key="1">
    <citation type="submission" date="2021-12" db="EMBL/GenBank/DDBJ databases">
        <title>Genome sequencing of bacteria with rrn-lacking chromosome and rrn-plasmid.</title>
        <authorList>
            <person name="Anda M."/>
            <person name="Iwasaki W."/>
        </authorList>
    </citation>
    <scope>NUCLEOTIDE SEQUENCE [LARGE SCALE GENOMIC DNA]</scope>
    <source>
        <strain evidence="11 12">DSM 100852</strain>
    </source>
</reference>
<feature type="transmembrane region" description="Helical" evidence="10">
    <location>
        <begin position="355"/>
        <end position="373"/>
    </location>
</feature>
<dbReference type="PANTHER" id="PTHR43298:SF2">
    <property type="entry name" value="FMN_FAD EXPORTER YEEO-RELATED"/>
    <property type="match status" value="1"/>
</dbReference>
<evidence type="ECO:0000256" key="2">
    <source>
        <dbReference type="ARBA" id="ARBA00022448"/>
    </source>
</evidence>
<dbReference type="GO" id="GO:0006811">
    <property type="term" value="P:monoatomic ion transport"/>
    <property type="evidence" value="ECO:0007669"/>
    <property type="project" value="UniProtKB-KW"/>
</dbReference>
<feature type="transmembrane region" description="Helical" evidence="10">
    <location>
        <begin position="424"/>
        <end position="443"/>
    </location>
</feature>
<evidence type="ECO:0000256" key="7">
    <source>
        <dbReference type="ARBA" id="ARBA00023065"/>
    </source>
</evidence>
<evidence type="ECO:0000256" key="3">
    <source>
        <dbReference type="ARBA" id="ARBA00022449"/>
    </source>
</evidence>
<name>A0AAU9CST6_9BACT</name>
<feature type="transmembrane region" description="Helical" evidence="10">
    <location>
        <begin position="325"/>
        <end position="343"/>
    </location>
</feature>
<dbReference type="Pfam" id="PF01554">
    <property type="entry name" value="MatE"/>
    <property type="match status" value="2"/>
</dbReference>
<keyword evidence="7" id="KW-0406">Ion transport</keyword>
<evidence type="ECO:0000256" key="8">
    <source>
        <dbReference type="ARBA" id="ARBA00023136"/>
    </source>
</evidence>
<dbReference type="GO" id="GO:0042910">
    <property type="term" value="F:xenobiotic transmembrane transporter activity"/>
    <property type="evidence" value="ECO:0007669"/>
    <property type="project" value="InterPro"/>
</dbReference>
<keyword evidence="6 10" id="KW-1133">Transmembrane helix</keyword>
<dbReference type="PANTHER" id="PTHR43298">
    <property type="entry name" value="MULTIDRUG RESISTANCE PROTEIN NORM-RELATED"/>
    <property type="match status" value="1"/>
</dbReference>
<feature type="transmembrane region" description="Helical" evidence="10">
    <location>
        <begin position="257"/>
        <end position="277"/>
    </location>
</feature>
<keyword evidence="5 10" id="KW-0812">Transmembrane</keyword>
<dbReference type="AlphaFoldDB" id="A0AAU9CST6"/>
<evidence type="ECO:0000313" key="12">
    <source>
        <dbReference type="Proteomes" id="UP001348817"/>
    </source>
</evidence>
<evidence type="ECO:0000256" key="5">
    <source>
        <dbReference type="ARBA" id="ARBA00022692"/>
    </source>
</evidence>
<dbReference type="InterPro" id="IPR050222">
    <property type="entry name" value="MATE_MdtK"/>
</dbReference>
<evidence type="ECO:0000256" key="10">
    <source>
        <dbReference type="SAM" id="Phobius"/>
    </source>
</evidence>
<organism evidence="11 12">
    <name type="scientific">Fulvitalea axinellae</name>
    <dbReference type="NCBI Taxonomy" id="1182444"/>
    <lineage>
        <taxon>Bacteria</taxon>
        <taxon>Pseudomonadati</taxon>
        <taxon>Bacteroidota</taxon>
        <taxon>Cytophagia</taxon>
        <taxon>Cytophagales</taxon>
        <taxon>Persicobacteraceae</taxon>
        <taxon>Fulvitalea</taxon>
    </lineage>
</organism>
<dbReference type="CDD" id="cd13131">
    <property type="entry name" value="MATE_NorM_like"/>
    <property type="match status" value="1"/>
</dbReference>
<accession>A0AAU9CST6</accession>
<sequence>MGKALGRRRMNYREHFKKNFHFAYPVTLSQMGHMLVGLADSVMVGHLGKGPLAAASFANSVFAVVFTFGIGVSVGLSPLVAKTAGEGDNRQVVGLFKNSLVINSVMGLVLLLLTFGLMYTLPYMGQPQEVNDLAGSYLSILGWSVLPLMLFQTGRQLAEGLAITKQAMFITLFCNVLNVGMNYVFIYGHYGFEPMGLYGAGLATFISRIVMAVLMFWFLLRSKRMSFLSKFYGQVKIEKEKLRKLLKLGLPTGLQTLFEVSAFSFAAVMCGWLGTTALAAHQIAWNVCSITYMMATGIASAAMVRVGNRLGAKDLEGLKKAGYSNMFMVVVFMSAVALCYTLFRHIIPTFYIDDAKVILLAGELLVVAALFQLSDGLQVVANGALRGLQDVKIPSVFVLMAYWVAGLPMAYLLAFEFGLGTVGIWYGFLIGLTVTALCCVWRFRNLTRKLVGKEAGAKMILQD</sequence>
<evidence type="ECO:0000256" key="6">
    <source>
        <dbReference type="ARBA" id="ARBA00022989"/>
    </source>
</evidence>
<keyword evidence="8 10" id="KW-0472">Membrane</keyword>
<feature type="transmembrane region" description="Helical" evidence="10">
    <location>
        <begin position="283"/>
        <end position="304"/>
    </location>
</feature>
<feature type="transmembrane region" description="Helical" evidence="10">
    <location>
        <begin position="196"/>
        <end position="220"/>
    </location>
</feature>
<evidence type="ECO:0000256" key="4">
    <source>
        <dbReference type="ARBA" id="ARBA00022475"/>
    </source>
</evidence>
<dbReference type="KEGG" id="fax:FUAX_08840"/>
<feature type="transmembrane region" description="Helical" evidence="10">
    <location>
        <begin position="172"/>
        <end position="190"/>
    </location>
</feature>
<keyword evidence="12" id="KW-1185">Reference proteome</keyword>
<feature type="transmembrane region" description="Helical" evidence="10">
    <location>
        <begin position="59"/>
        <end position="80"/>
    </location>
</feature>
<evidence type="ECO:0000256" key="1">
    <source>
        <dbReference type="ARBA" id="ARBA00004651"/>
    </source>
</evidence>
<protein>
    <recommendedName>
        <fullName evidence="9">Multidrug-efflux transporter</fullName>
    </recommendedName>
</protein>
<dbReference type="Proteomes" id="UP001348817">
    <property type="component" value="Chromosome"/>
</dbReference>
<dbReference type="NCBIfam" id="TIGR00797">
    <property type="entry name" value="matE"/>
    <property type="match status" value="1"/>
</dbReference>
<dbReference type="InterPro" id="IPR002528">
    <property type="entry name" value="MATE_fam"/>
</dbReference>
<evidence type="ECO:0000313" key="11">
    <source>
        <dbReference type="EMBL" id="BDD08452.1"/>
    </source>
</evidence>
<keyword evidence="3" id="KW-0050">Antiport</keyword>
<proteinExistence type="predicted"/>
<dbReference type="InterPro" id="IPR048279">
    <property type="entry name" value="MdtK-like"/>
</dbReference>
<evidence type="ECO:0000256" key="9">
    <source>
        <dbReference type="ARBA" id="ARBA00031636"/>
    </source>
</evidence>
<feature type="transmembrane region" description="Helical" evidence="10">
    <location>
        <begin position="133"/>
        <end position="151"/>
    </location>
</feature>
<dbReference type="GO" id="GO:0005886">
    <property type="term" value="C:plasma membrane"/>
    <property type="evidence" value="ECO:0007669"/>
    <property type="project" value="UniProtKB-SubCell"/>
</dbReference>
<feature type="transmembrane region" description="Helical" evidence="10">
    <location>
        <begin position="21"/>
        <end position="39"/>
    </location>
</feature>
<keyword evidence="4" id="KW-1003">Cell membrane</keyword>
<gene>
    <name evidence="11" type="primary">norM</name>
    <name evidence="11" type="ORF">FUAX_08840</name>
</gene>
<dbReference type="GO" id="GO:0015297">
    <property type="term" value="F:antiporter activity"/>
    <property type="evidence" value="ECO:0007669"/>
    <property type="project" value="UniProtKB-KW"/>
</dbReference>
<dbReference type="PIRSF" id="PIRSF006603">
    <property type="entry name" value="DinF"/>
    <property type="match status" value="1"/>
</dbReference>